<evidence type="ECO:0000313" key="4">
    <source>
        <dbReference type="Proteomes" id="UP001596244"/>
    </source>
</evidence>
<reference evidence="4" key="1">
    <citation type="journal article" date="2019" name="Int. J. Syst. Evol. Microbiol.">
        <title>The Global Catalogue of Microorganisms (GCM) 10K type strain sequencing project: providing services to taxonomists for standard genome sequencing and annotation.</title>
        <authorList>
            <consortium name="The Broad Institute Genomics Platform"/>
            <consortium name="The Broad Institute Genome Sequencing Center for Infectious Disease"/>
            <person name="Wu L."/>
            <person name="Ma J."/>
        </authorList>
    </citation>
    <scope>NUCLEOTIDE SEQUENCE [LARGE SCALE GENOMIC DNA]</scope>
    <source>
        <strain evidence="4">CCUG 51943</strain>
    </source>
</reference>
<dbReference type="Gene3D" id="3.40.50.2000">
    <property type="entry name" value="Glycogen Phosphorylase B"/>
    <property type="match status" value="2"/>
</dbReference>
<gene>
    <name evidence="3" type="ORF">ACFPUZ_02135</name>
</gene>
<dbReference type="EMBL" id="JBHSQE010000001">
    <property type="protein sequence ID" value="MFC6145609.1"/>
    <property type="molecule type" value="Genomic_DNA"/>
</dbReference>
<organism evidence="3 4">
    <name type="scientific">Corynebacterium nasicanis</name>
    <dbReference type="NCBI Taxonomy" id="1448267"/>
    <lineage>
        <taxon>Bacteria</taxon>
        <taxon>Bacillati</taxon>
        <taxon>Actinomycetota</taxon>
        <taxon>Actinomycetes</taxon>
        <taxon>Mycobacteriales</taxon>
        <taxon>Corynebacteriaceae</taxon>
        <taxon>Corynebacterium</taxon>
    </lineage>
</organism>
<dbReference type="EC" id="2.4.-.-" evidence="3"/>
<accession>A0ABW1Q8G4</accession>
<feature type="domain" description="Glycosyl transferase family 1" evidence="2">
    <location>
        <begin position="189"/>
        <end position="339"/>
    </location>
</feature>
<dbReference type="PANTHER" id="PTHR46401:SF2">
    <property type="entry name" value="GLYCOSYLTRANSFERASE WBBK-RELATED"/>
    <property type="match status" value="1"/>
</dbReference>
<protein>
    <submittedName>
        <fullName evidence="3">Glycosyltransferase</fullName>
        <ecNumber evidence="3">2.4.-.-</ecNumber>
    </submittedName>
</protein>
<comment type="caution">
    <text evidence="3">The sequence shown here is derived from an EMBL/GenBank/DDBJ whole genome shotgun (WGS) entry which is preliminary data.</text>
</comment>
<name>A0ABW1Q8G4_9CORY</name>
<dbReference type="Pfam" id="PF00534">
    <property type="entry name" value="Glycos_transf_1"/>
    <property type="match status" value="1"/>
</dbReference>
<evidence type="ECO:0000313" key="3">
    <source>
        <dbReference type="EMBL" id="MFC6145609.1"/>
    </source>
</evidence>
<dbReference type="PANTHER" id="PTHR46401">
    <property type="entry name" value="GLYCOSYLTRANSFERASE WBBK-RELATED"/>
    <property type="match status" value="1"/>
</dbReference>
<keyword evidence="1 3" id="KW-0808">Transferase</keyword>
<keyword evidence="4" id="KW-1185">Reference proteome</keyword>
<sequence>MKISVMCIASRSGGGLTVLQSLVDYAVSADTGNEWQFIVSDQELPAATERVSIVRACPDYRGWRSRLRGELTVGRRAVQSFHPDVVVSLHNIDTLARGRFPLAVYVQQALPFQRDYRLSWRDPRERGLAWRQYLLRFPILHAVRKAAVTFVQTSWLAAELSSAVPGARVRSIGFEQADRGDLPYGPTVRENRFFFPAAASSYKNHRVLHEAVQMLQDRGVAGPVALTLQEQDLRTLIGESAAADFARFDFRGWLSHEEVLALHGDSILVFPSLVESLGLPLYEAREAGVWIVAADLAYAREALEEYPLVAWFDPQDAASLAAAMEKAWNSSRQERERLSGGAVHGGGWERMVEELRRAL</sequence>
<proteinExistence type="predicted"/>
<dbReference type="RefSeq" id="WP_376999413.1">
    <property type="nucleotide sequence ID" value="NZ_JBHSQE010000001.1"/>
</dbReference>
<dbReference type="InterPro" id="IPR001296">
    <property type="entry name" value="Glyco_trans_1"/>
</dbReference>
<dbReference type="Proteomes" id="UP001596244">
    <property type="component" value="Unassembled WGS sequence"/>
</dbReference>
<evidence type="ECO:0000256" key="1">
    <source>
        <dbReference type="ARBA" id="ARBA00022679"/>
    </source>
</evidence>
<dbReference type="SUPFAM" id="SSF53756">
    <property type="entry name" value="UDP-Glycosyltransferase/glycogen phosphorylase"/>
    <property type="match status" value="1"/>
</dbReference>
<dbReference type="GO" id="GO:0016757">
    <property type="term" value="F:glycosyltransferase activity"/>
    <property type="evidence" value="ECO:0007669"/>
    <property type="project" value="UniProtKB-KW"/>
</dbReference>
<keyword evidence="3" id="KW-0328">Glycosyltransferase</keyword>
<evidence type="ECO:0000259" key="2">
    <source>
        <dbReference type="Pfam" id="PF00534"/>
    </source>
</evidence>